<dbReference type="InterPro" id="IPR003593">
    <property type="entry name" value="AAA+_ATPase"/>
</dbReference>
<evidence type="ECO:0000256" key="4">
    <source>
        <dbReference type="SAM" id="Coils"/>
    </source>
</evidence>
<keyword evidence="2" id="KW-0547">Nucleotide-binding</keyword>
<dbReference type="Gene3D" id="3.40.50.300">
    <property type="entry name" value="P-loop containing nucleotide triphosphate hydrolases"/>
    <property type="match status" value="2"/>
</dbReference>
<dbReference type="STRING" id="1798705.A2563_04195"/>
<proteinExistence type="predicted"/>
<dbReference type="PROSITE" id="PS50893">
    <property type="entry name" value="ABC_TRANSPORTER_2"/>
    <property type="match status" value="1"/>
</dbReference>
<dbReference type="Proteomes" id="UP000176634">
    <property type="component" value="Unassembled WGS sequence"/>
</dbReference>
<comment type="caution">
    <text evidence="6">The sequence shown here is derived from an EMBL/GenBank/DDBJ whole genome shotgun (WGS) entry which is preliminary data.</text>
</comment>
<evidence type="ECO:0000313" key="7">
    <source>
        <dbReference type="Proteomes" id="UP000176634"/>
    </source>
</evidence>
<gene>
    <name evidence="6" type="ORF">A2563_04195</name>
</gene>
<dbReference type="InterPro" id="IPR003439">
    <property type="entry name" value="ABC_transporter-like_ATP-bd"/>
</dbReference>
<dbReference type="SUPFAM" id="SSF52540">
    <property type="entry name" value="P-loop containing nucleoside triphosphate hydrolases"/>
    <property type="match status" value="2"/>
</dbReference>
<sequence length="489" mass="54886">MADHGNVIISFDKVKFAYNPNKPILEEASFSIRQNSKITIMGQNGAGKSTIFKLITKEIKPESGQANVSLGATIAIATQVMKPENLEKTIEEFFGQVFDQDKKIYDLPKRIAEVLEIVHLTAPLDKKVKQFSGGQQARLLLAYALIQKPDILLLDEPTNNLDTQGIDHLTAFLMSYQKTVLVISHDANFLNAFTDGVLYLDSFTQKVEYYVGDYYNVLGEIEARIERERAKNAQLRKSIQDRKDKVNFFANKGGKMRALASKLRDQIEEAEDNMVEERQEDKTINDFTIPSQPEIIGPMVEIKSVGVMINNEPVHKTISPAITVRKKQRLLIKGPNGIGKSTLLQALASGTEEGAIITPDVRVGYYRQDFSGLDFDKTGYQALEEMMHNPWNQEIYATGAQFLLSSQILKNKVGSLSEGQKGLLCYARFVLQKPGLLIMDEPTNHINFRHLPIIAKALDEFEGAIILVSHVPEFVDQIKIDQVLDLETL</sequence>
<evidence type="ECO:0000259" key="5">
    <source>
        <dbReference type="PROSITE" id="PS50893"/>
    </source>
</evidence>
<keyword evidence="3" id="KW-0067">ATP-binding</keyword>
<dbReference type="GO" id="GO:0005524">
    <property type="term" value="F:ATP binding"/>
    <property type="evidence" value="ECO:0007669"/>
    <property type="project" value="UniProtKB-KW"/>
</dbReference>
<dbReference type="PANTHER" id="PTHR19211:SF14">
    <property type="entry name" value="ATP-BINDING CASSETTE SUB-FAMILY F MEMBER 1"/>
    <property type="match status" value="1"/>
</dbReference>
<feature type="coiled-coil region" evidence="4">
    <location>
        <begin position="218"/>
        <end position="280"/>
    </location>
</feature>
<dbReference type="GO" id="GO:0016887">
    <property type="term" value="F:ATP hydrolysis activity"/>
    <property type="evidence" value="ECO:0007669"/>
    <property type="project" value="InterPro"/>
</dbReference>
<evidence type="ECO:0000256" key="3">
    <source>
        <dbReference type="ARBA" id="ARBA00022840"/>
    </source>
</evidence>
<accession>A0A1F6P9Q0</accession>
<dbReference type="AlphaFoldDB" id="A0A1F6P9Q0"/>
<dbReference type="InterPro" id="IPR027417">
    <property type="entry name" value="P-loop_NTPase"/>
</dbReference>
<dbReference type="CDD" id="cd03221">
    <property type="entry name" value="ABCF_EF-3"/>
    <property type="match status" value="1"/>
</dbReference>
<dbReference type="InterPro" id="IPR050611">
    <property type="entry name" value="ABCF"/>
</dbReference>
<dbReference type="PANTHER" id="PTHR19211">
    <property type="entry name" value="ATP-BINDING TRANSPORT PROTEIN-RELATED"/>
    <property type="match status" value="1"/>
</dbReference>
<dbReference type="EMBL" id="MFRA01000005">
    <property type="protein sequence ID" value="OGH92838.1"/>
    <property type="molecule type" value="Genomic_DNA"/>
</dbReference>
<evidence type="ECO:0000256" key="1">
    <source>
        <dbReference type="ARBA" id="ARBA00022737"/>
    </source>
</evidence>
<feature type="domain" description="ABC transporter" evidence="5">
    <location>
        <begin position="9"/>
        <end position="227"/>
    </location>
</feature>
<name>A0A1F6P9Q0_9BACT</name>
<keyword evidence="4" id="KW-0175">Coiled coil</keyword>
<protein>
    <recommendedName>
        <fullName evidence="5">ABC transporter domain-containing protein</fullName>
    </recommendedName>
</protein>
<organism evidence="6 7">
    <name type="scientific">Candidatus Magasanikbacteria bacterium RIFOXYD1_FULL_40_23</name>
    <dbReference type="NCBI Taxonomy" id="1798705"/>
    <lineage>
        <taxon>Bacteria</taxon>
        <taxon>Candidatus Magasanikiibacteriota</taxon>
    </lineage>
</organism>
<keyword evidence="1" id="KW-0677">Repeat</keyword>
<dbReference type="Pfam" id="PF00005">
    <property type="entry name" value="ABC_tran"/>
    <property type="match status" value="2"/>
</dbReference>
<evidence type="ECO:0000256" key="2">
    <source>
        <dbReference type="ARBA" id="ARBA00022741"/>
    </source>
</evidence>
<evidence type="ECO:0000313" key="6">
    <source>
        <dbReference type="EMBL" id="OGH92838.1"/>
    </source>
</evidence>
<dbReference type="SMART" id="SM00382">
    <property type="entry name" value="AAA"/>
    <property type="match status" value="2"/>
</dbReference>
<reference evidence="6 7" key="1">
    <citation type="journal article" date="2016" name="Nat. Commun.">
        <title>Thousands of microbial genomes shed light on interconnected biogeochemical processes in an aquifer system.</title>
        <authorList>
            <person name="Anantharaman K."/>
            <person name="Brown C.T."/>
            <person name="Hug L.A."/>
            <person name="Sharon I."/>
            <person name="Castelle C.J."/>
            <person name="Probst A.J."/>
            <person name="Thomas B.C."/>
            <person name="Singh A."/>
            <person name="Wilkins M.J."/>
            <person name="Karaoz U."/>
            <person name="Brodie E.L."/>
            <person name="Williams K.H."/>
            <person name="Hubbard S.S."/>
            <person name="Banfield J.F."/>
        </authorList>
    </citation>
    <scope>NUCLEOTIDE SEQUENCE [LARGE SCALE GENOMIC DNA]</scope>
</reference>